<name>A0A811R079_9POAL</name>
<accession>A0A811R079</accession>
<dbReference type="Gene3D" id="3.60.110.10">
    <property type="entry name" value="Carbon-nitrogen hydrolase"/>
    <property type="match status" value="1"/>
</dbReference>
<proteinExistence type="inferred from homology"/>
<comment type="similarity">
    <text evidence="1">Belongs to the carbon-nitrogen hydrolase superfamily. Nitrilase family.</text>
</comment>
<dbReference type="GO" id="GO:0051410">
    <property type="term" value="P:detoxification of nitrogen compound"/>
    <property type="evidence" value="ECO:0007669"/>
    <property type="project" value="TreeGrafter"/>
</dbReference>
<dbReference type="EMBL" id="CAJGYO010000012">
    <property type="protein sequence ID" value="CAD6262990.1"/>
    <property type="molecule type" value="Genomic_DNA"/>
</dbReference>
<dbReference type="SUPFAM" id="SSF56317">
    <property type="entry name" value="Carbon-nitrogen hydrolase"/>
    <property type="match status" value="1"/>
</dbReference>
<dbReference type="InterPro" id="IPR003010">
    <property type="entry name" value="C-N_Hydrolase"/>
</dbReference>
<dbReference type="PANTHER" id="PTHR46044">
    <property type="entry name" value="NITRILASE"/>
    <property type="match status" value="1"/>
</dbReference>
<dbReference type="PROSITE" id="PS50263">
    <property type="entry name" value="CN_HYDROLASE"/>
    <property type="match status" value="1"/>
</dbReference>
<evidence type="ECO:0000259" key="2">
    <source>
        <dbReference type="PROSITE" id="PS50263"/>
    </source>
</evidence>
<dbReference type="GO" id="GO:0000257">
    <property type="term" value="F:nitrilase activity"/>
    <property type="evidence" value="ECO:0007669"/>
    <property type="project" value="TreeGrafter"/>
</dbReference>
<evidence type="ECO:0000313" key="4">
    <source>
        <dbReference type="Proteomes" id="UP000604825"/>
    </source>
</evidence>
<comment type="caution">
    <text evidence="3">The sequence shown here is derived from an EMBL/GenBank/DDBJ whole genome shotgun (WGS) entry which is preliminary data.</text>
</comment>
<reference evidence="3" key="1">
    <citation type="submission" date="2020-10" db="EMBL/GenBank/DDBJ databases">
        <authorList>
            <person name="Han B."/>
            <person name="Lu T."/>
            <person name="Zhao Q."/>
            <person name="Huang X."/>
            <person name="Zhao Y."/>
        </authorList>
    </citation>
    <scope>NUCLEOTIDE SEQUENCE</scope>
</reference>
<dbReference type="Pfam" id="PF00795">
    <property type="entry name" value="CN_hydrolase"/>
    <property type="match status" value="1"/>
</dbReference>
<sequence length="343" mass="36708">MEEGFVVLVEVDMNAGDEPAAFPTVRATVVQASSVFFDTPATIEKAKNLIAEAAEQGAQLVVFPEVFVGGFPRGSDFGVTIGGPPQAKGRRGKDLFCKYYASAIDVPGPEANLLASFAAKYKVYLVMGAVERHGGTLYNTVLFFSPAGELLGKHRKLVPTALERVLWGCGDGSTLSVYDTPIGRVGALVCWESKMPLARAALYGKGLEIYCAPTADDSDLWQASARHVAHEGGCFLLSANQFCRRKDYPPPPEYAFTGFDEEPAPDDVLCRGGSVIVSPSGAVLSGPKYDGEGLLTADLDFSEIVRAKFDFDVVGHSSRPEVLTLVVKDQAQLPVIYNSASQN</sequence>
<dbReference type="CDD" id="cd07564">
    <property type="entry name" value="nitrilases_CHs"/>
    <property type="match status" value="1"/>
</dbReference>
<organism evidence="3 4">
    <name type="scientific">Miscanthus lutarioriparius</name>
    <dbReference type="NCBI Taxonomy" id="422564"/>
    <lineage>
        <taxon>Eukaryota</taxon>
        <taxon>Viridiplantae</taxon>
        <taxon>Streptophyta</taxon>
        <taxon>Embryophyta</taxon>
        <taxon>Tracheophyta</taxon>
        <taxon>Spermatophyta</taxon>
        <taxon>Magnoliopsida</taxon>
        <taxon>Liliopsida</taxon>
        <taxon>Poales</taxon>
        <taxon>Poaceae</taxon>
        <taxon>PACMAD clade</taxon>
        <taxon>Panicoideae</taxon>
        <taxon>Andropogonodae</taxon>
        <taxon>Andropogoneae</taxon>
        <taxon>Saccharinae</taxon>
        <taxon>Miscanthus</taxon>
    </lineage>
</organism>
<dbReference type="Proteomes" id="UP000604825">
    <property type="component" value="Unassembled WGS sequence"/>
</dbReference>
<keyword evidence="4" id="KW-1185">Reference proteome</keyword>
<evidence type="ECO:0000256" key="1">
    <source>
        <dbReference type="ARBA" id="ARBA00008129"/>
    </source>
</evidence>
<gene>
    <name evidence="3" type="ORF">NCGR_LOCUS46312</name>
</gene>
<protein>
    <recommendedName>
        <fullName evidence="2">CN hydrolase domain-containing protein</fullName>
    </recommendedName>
</protein>
<dbReference type="OrthoDB" id="10250282at2759"/>
<dbReference type="InterPro" id="IPR044149">
    <property type="entry name" value="Nitrilases_CHs"/>
</dbReference>
<evidence type="ECO:0000313" key="3">
    <source>
        <dbReference type="EMBL" id="CAD6262990.1"/>
    </source>
</evidence>
<feature type="domain" description="CN hydrolase" evidence="2">
    <location>
        <begin position="25"/>
        <end position="301"/>
    </location>
</feature>
<dbReference type="AlphaFoldDB" id="A0A811R079"/>
<dbReference type="PANTHER" id="PTHR46044:SF1">
    <property type="entry name" value="CN HYDROLASE DOMAIN-CONTAINING PROTEIN"/>
    <property type="match status" value="1"/>
</dbReference>
<dbReference type="InterPro" id="IPR036526">
    <property type="entry name" value="C-N_Hydrolase_sf"/>
</dbReference>
<dbReference type="GO" id="GO:0018822">
    <property type="term" value="F:nitrile hydratase activity"/>
    <property type="evidence" value="ECO:0007669"/>
    <property type="project" value="TreeGrafter"/>
</dbReference>